<dbReference type="InterPro" id="IPR006590">
    <property type="entry name" value="RNA_pol_Rpb4/RPC9_core"/>
</dbReference>
<dbReference type="Gene3D" id="1.20.1250.40">
    <property type="match status" value="1"/>
</dbReference>
<dbReference type="InterPro" id="IPR005574">
    <property type="entry name" value="Rpb4/RPC9"/>
</dbReference>
<dbReference type="InterPro" id="IPR038324">
    <property type="entry name" value="Rpb4/RPC9_sf"/>
</dbReference>
<keyword evidence="6" id="KW-1185">Reference proteome</keyword>
<dbReference type="SUPFAM" id="SSF47819">
    <property type="entry name" value="HRDC-like"/>
    <property type="match status" value="1"/>
</dbReference>
<evidence type="ECO:0000256" key="2">
    <source>
        <dbReference type="ARBA" id="ARBA00023242"/>
    </source>
</evidence>
<comment type="caution">
    <text evidence="5">The sequence shown here is derived from an EMBL/GenBank/DDBJ whole genome shotgun (WGS) entry which is preliminary data.</text>
</comment>
<reference evidence="5" key="1">
    <citation type="submission" date="2022-07" db="EMBL/GenBank/DDBJ databases">
        <title>Genome Sequence of Leucocoprinus birnbaumii.</title>
        <authorList>
            <person name="Buettner E."/>
        </authorList>
    </citation>
    <scope>NUCLEOTIDE SEQUENCE</scope>
    <source>
        <strain evidence="5">VT141</strain>
    </source>
</reference>
<dbReference type="Proteomes" id="UP001213000">
    <property type="component" value="Unassembled WGS sequence"/>
</dbReference>
<gene>
    <name evidence="5" type="ORF">NP233_g2339</name>
</gene>
<comment type="subcellular location">
    <subcellularLocation>
        <location evidence="1">Nucleus</location>
    </subcellularLocation>
</comment>
<evidence type="ECO:0000256" key="3">
    <source>
        <dbReference type="ARBA" id="ARBA00025724"/>
    </source>
</evidence>
<comment type="similarity">
    <text evidence="3">Belongs to the eukaryotic RPB4 RNA polymerase subunit family.</text>
</comment>
<protein>
    <recommendedName>
        <fullName evidence="4">RNA polymerase Rpb4/RPC9 core domain-containing protein</fullName>
    </recommendedName>
</protein>
<dbReference type="InterPro" id="IPR010997">
    <property type="entry name" value="HRDC-like_sf"/>
</dbReference>
<keyword evidence="2" id="KW-0539">Nucleus</keyword>
<accession>A0AAD5VYG1</accession>
<dbReference type="InterPro" id="IPR045222">
    <property type="entry name" value="Rpb4-like"/>
</dbReference>
<organism evidence="5 6">
    <name type="scientific">Leucocoprinus birnbaumii</name>
    <dbReference type="NCBI Taxonomy" id="56174"/>
    <lineage>
        <taxon>Eukaryota</taxon>
        <taxon>Fungi</taxon>
        <taxon>Dikarya</taxon>
        <taxon>Basidiomycota</taxon>
        <taxon>Agaricomycotina</taxon>
        <taxon>Agaricomycetes</taxon>
        <taxon>Agaricomycetidae</taxon>
        <taxon>Agaricales</taxon>
        <taxon>Agaricineae</taxon>
        <taxon>Agaricaceae</taxon>
        <taxon>Leucocoprinus</taxon>
    </lineage>
</organism>
<evidence type="ECO:0000259" key="4">
    <source>
        <dbReference type="SMART" id="SM00657"/>
    </source>
</evidence>
<evidence type="ECO:0000313" key="5">
    <source>
        <dbReference type="EMBL" id="KAJ3573588.1"/>
    </source>
</evidence>
<evidence type="ECO:0000256" key="1">
    <source>
        <dbReference type="ARBA" id="ARBA00004123"/>
    </source>
</evidence>
<dbReference type="Pfam" id="PF03874">
    <property type="entry name" value="RNA_pol_Rpb4"/>
    <property type="match status" value="1"/>
</dbReference>
<dbReference type="GO" id="GO:0000166">
    <property type="term" value="F:nucleotide binding"/>
    <property type="evidence" value="ECO:0007669"/>
    <property type="project" value="InterPro"/>
</dbReference>
<feature type="domain" description="RNA polymerase Rpb4/RPC9 core" evidence="4">
    <location>
        <begin position="11"/>
        <end position="122"/>
    </location>
</feature>
<dbReference type="GO" id="GO:0006352">
    <property type="term" value="P:DNA-templated transcription initiation"/>
    <property type="evidence" value="ECO:0007669"/>
    <property type="project" value="InterPro"/>
</dbReference>
<sequence>MTSRLRHRPQTEEEDAAALKLGPEVKYLLENRDKDAPDTAVYNKTLDYVKTFAKFNTTDSASAVREILRREPALTQFETAQIANLCPADAEEAKSVIPSLVKIDDDRLQGLLDEIQTMRKFQS</sequence>
<dbReference type="EMBL" id="JANIEX010000098">
    <property type="protein sequence ID" value="KAJ3573588.1"/>
    <property type="molecule type" value="Genomic_DNA"/>
</dbReference>
<evidence type="ECO:0000313" key="6">
    <source>
        <dbReference type="Proteomes" id="UP001213000"/>
    </source>
</evidence>
<dbReference type="GO" id="GO:0030880">
    <property type="term" value="C:RNA polymerase complex"/>
    <property type="evidence" value="ECO:0007669"/>
    <property type="project" value="InterPro"/>
</dbReference>
<dbReference type="PANTHER" id="PTHR21297">
    <property type="entry name" value="DNA-DIRECTED RNA POLYMERASE II"/>
    <property type="match status" value="1"/>
</dbReference>
<dbReference type="GO" id="GO:0005634">
    <property type="term" value="C:nucleus"/>
    <property type="evidence" value="ECO:0007669"/>
    <property type="project" value="UniProtKB-SubCell"/>
</dbReference>
<proteinExistence type="inferred from homology"/>
<name>A0AAD5VYG1_9AGAR</name>
<dbReference type="SMART" id="SM00657">
    <property type="entry name" value="RPOL4c"/>
    <property type="match status" value="1"/>
</dbReference>
<dbReference type="AlphaFoldDB" id="A0AAD5VYG1"/>